<dbReference type="Proteomes" id="UP000075583">
    <property type="component" value="Unassembled WGS sequence"/>
</dbReference>
<keyword evidence="3" id="KW-1185">Reference proteome</keyword>
<keyword evidence="1" id="KW-0472">Membrane</keyword>
<evidence type="ECO:0000313" key="2">
    <source>
        <dbReference type="EMBL" id="KYG81864.1"/>
    </source>
</evidence>
<name>A0A150XT50_ROSEK</name>
<sequence length="135" mass="15813">MRLLLGLNFTCKNCEKENRIKGWATDRYRLRKRMGMEPVLRCKACGKEEAYHVNRIYVKERFLVLPIYLTFGVSSYFLGSYAYRTYWRGDVLMDNKVIMVVFGAYLFPIAVLGVLVFAVIRAKDVLNSGRIPYHR</sequence>
<protein>
    <submittedName>
        <fullName evidence="2">Uncharacterized protein</fullName>
    </submittedName>
</protein>
<gene>
    <name evidence="2" type="ORF">MB14_00270</name>
</gene>
<accession>A0A150XT50</accession>
<comment type="caution">
    <text evidence="2">The sequence shown here is derived from an EMBL/GenBank/DDBJ whole genome shotgun (WGS) entry which is preliminary data.</text>
</comment>
<dbReference type="RefSeq" id="WP_062587495.1">
    <property type="nucleotide sequence ID" value="NZ_LQZQ01000001.1"/>
</dbReference>
<feature type="transmembrane region" description="Helical" evidence="1">
    <location>
        <begin position="62"/>
        <end position="83"/>
    </location>
</feature>
<organism evidence="2 3">
    <name type="scientific">Roseivirga ehrenbergii (strain DSM 102268 / JCM 13514 / KCTC 12282 / NCIMB 14502 / KMM 6017)</name>
    <dbReference type="NCBI Taxonomy" id="279360"/>
    <lineage>
        <taxon>Bacteria</taxon>
        <taxon>Pseudomonadati</taxon>
        <taxon>Bacteroidota</taxon>
        <taxon>Cytophagia</taxon>
        <taxon>Cytophagales</taxon>
        <taxon>Roseivirgaceae</taxon>
        <taxon>Roseivirga</taxon>
    </lineage>
</organism>
<reference evidence="2" key="1">
    <citation type="submission" date="2016-01" db="EMBL/GenBank/DDBJ databases">
        <title>Genome sequencing of Roseivirga ehrenbergii KMM 6017.</title>
        <authorList>
            <person name="Selvaratnam C."/>
            <person name="Thevarajoo S."/>
            <person name="Goh K.M."/>
            <person name="Ee R."/>
            <person name="Chan K.-G."/>
            <person name="Chong C.S."/>
        </authorList>
    </citation>
    <scope>NUCLEOTIDE SEQUENCE [LARGE SCALE GENOMIC DNA]</scope>
    <source>
        <strain evidence="2">KMM 6017</strain>
    </source>
</reference>
<evidence type="ECO:0000256" key="1">
    <source>
        <dbReference type="SAM" id="Phobius"/>
    </source>
</evidence>
<feature type="transmembrane region" description="Helical" evidence="1">
    <location>
        <begin position="98"/>
        <end position="120"/>
    </location>
</feature>
<keyword evidence="1" id="KW-0812">Transmembrane</keyword>
<dbReference type="STRING" id="279360.MB14_00270"/>
<proteinExistence type="predicted"/>
<evidence type="ECO:0000313" key="3">
    <source>
        <dbReference type="Proteomes" id="UP000075583"/>
    </source>
</evidence>
<dbReference type="EMBL" id="LQZQ01000001">
    <property type="protein sequence ID" value="KYG81864.1"/>
    <property type="molecule type" value="Genomic_DNA"/>
</dbReference>
<keyword evidence="1" id="KW-1133">Transmembrane helix</keyword>
<dbReference type="AlphaFoldDB" id="A0A150XT50"/>